<dbReference type="GO" id="GO:0005634">
    <property type="term" value="C:nucleus"/>
    <property type="evidence" value="ECO:0007669"/>
    <property type="project" value="UniProtKB-SubCell"/>
</dbReference>
<dbReference type="PANTHER" id="PTHR12585:SF27">
    <property type="entry name" value="MEIOTIC RECOMBINATION PROTEIN REC8 HOMOLOG"/>
    <property type="match status" value="1"/>
</dbReference>
<dbReference type="GO" id="GO:0006302">
    <property type="term" value="P:double-strand break repair"/>
    <property type="evidence" value="ECO:0007669"/>
    <property type="project" value="TreeGrafter"/>
</dbReference>
<evidence type="ECO:0000313" key="6">
    <source>
        <dbReference type="Proteomes" id="UP001474421"/>
    </source>
</evidence>
<dbReference type="Pfam" id="PF04825">
    <property type="entry name" value="Rad21_Rec8_N"/>
    <property type="match status" value="1"/>
</dbReference>
<dbReference type="InterPro" id="IPR006910">
    <property type="entry name" value="Rad21_Rec8_N"/>
</dbReference>
<dbReference type="GO" id="GO:0030893">
    <property type="term" value="C:meiotic cohesin complex"/>
    <property type="evidence" value="ECO:0007669"/>
    <property type="project" value="TreeGrafter"/>
</dbReference>
<proteinExistence type="predicted"/>
<dbReference type="AlphaFoldDB" id="A0AAW1B7V0"/>
<evidence type="ECO:0000256" key="1">
    <source>
        <dbReference type="ARBA" id="ARBA00004123"/>
    </source>
</evidence>
<evidence type="ECO:0000256" key="3">
    <source>
        <dbReference type="SAM" id="MobiDB-lite"/>
    </source>
</evidence>
<dbReference type="GO" id="GO:0003682">
    <property type="term" value="F:chromatin binding"/>
    <property type="evidence" value="ECO:0007669"/>
    <property type="project" value="TreeGrafter"/>
</dbReference>
<keyword evidence="6" id="KW-1185">Reference proteome</keyword>
<feature type="region of interest" description="Disordered" evidence="3">
    <location>
        <begin position="429"/>
        <end position="468"/>
    </location>
</feature>
<dbReference type="PANTHER" id="PTHR12585">
    <property type="entry name" value="SCC1 / RAD21 FAMILY MEMBER"/>
    <property type="match status" value="1"/>
</dbReference>
<accession>A0AAW1B7V0</accession>
<reference evidence="5 6" key="1">
    <citation type="journal article" date="2024" name="Proc. Natl. Acad. Sci. U.S.A.">
        <title>The genetic regulatory architecture and epigenomic basis for age-related changes in rattlesnake venom.</title>
        <authorList>
            <person name="Hogan M.P."/>
            <person name="Holding M.L."/>
            <person name="Nystrom G.S."/>
            <person name="Colston T.J."/>
            <person name="Bartlett D.A."/>
            <person name="Mason A.J."/>
            <person name="Ellsworth S.A."/>
            <person name="Rautsaw R.M."/>
            <person name="Lawrence K.C."/>
            <person name="Strickland J.L."/>
            <person name="He B."/>
            <person name="Fraser P."/>
            <person name="Margres M.J."/>
            <person name="Gilbert D.M."/>
            <person name="Gibbs H.L."/>
            <person name="Parkinson C.L."/>
            <person name="Rokyta D.R."/>
        </authorList>
    </citation>
    <scope>NUCLEOTIDE SEQUENCE [LARGE SCALE GENOMIC DNA]</scope>
    <source>
        <strain evidence="5">DRR0105</strain>
    </source>
</reference>
<dbReference type="CDD" id="cd21794">
    <property type="entry name" value="Rad21_Rec8_M_Rec8"/>
    <property type="match status" value="1"/>
</dbReference>
<dbReference type="GO" id="GO:0051177">
    <property type="term" value="P:meiotic sister chromatid cohesion"/>
    <property type="evidence" value="ECO:0007669"/>
    <property type="project" value="TreeGrafter"/>
</dbReference>
<feature type="region of interest" description="Disordered" evidence="3">
    <location>
        <begin position="270"/>
        <end position="335"/>
    </location>
</feature>
<feature type="region of interest" description="Disordered" evidence="3">
    <location>
        <begin position="160"/>
        <end position="189"/>
    </location>
</feature>
<dbReference type="EMBL" id="JAOTOJ010000008">
    <property type="protein sequence ID" value="KAK9398263.1"/>
    <property type="molecule type" value="Genomic_DNA"/>
</dbReference>
<sequence length="514" mass="57404">MFYYPSVLQRHTGRFSTIWLAATGAAKLLKREYLKVNVPQTCEEIMAYILVRVPSPVPGSSRPRFSLYLSAQLQYGVILVYSRQCQYLVEEIQHSLELLSRARQQIRIDLTNLEQPGLLVPDQLALMEALEEAPDPFFGLMEPLLLSPFSIPHVRDILEAPTPDRSPLERSPTSVPPRRAGKPGITVSPEAITLKESEPITLLKIEDEQDLPEITAGEIDLLVEQEGFLMPESVEEARVPEPWVSLGLSPPTGSVKETITAKETGLILREEGQPSVGVPLQPLEITPAGEEPRFPPTPPSPRARAKRGPPAPLSPELRLPEYEPSPQRPSKRRRQLRFMDVVTQISREDFQKQISNPRIQCQPLVDVGGGETSTAAESVLLPAKRLKTPAELLSNPTYGWMHPTLRGLWARCANIQQVTYAKRRAVEEEERRAEVPSELEELRAAEEPSGPPVGSSEISLETTEEEARPSLVIPEERILLEPENGILPVVPELPEISFELPLEKDVITLGYVRR</sequence>
<evidence type="ECO:0000256" key="2">
    <source>
        <dbReference type="ARBA" id="ARBA00023242"/>
    </source>
</evidence>
<dbReference type="InterPro" id="IPR039781">
    <property type="entry name" value="Rad21/Rec8-like"/>
</dbReference>
<protein>
    <submittedName>
        <fullName evidence="5">Meiotic recombination protein REC8 like</fullName>
    </submittedName>
</protein>
<feature type="domain" description="Rad21/Rec8-like protein N-terminal" evidence="4">
    <location>
        <begin position="1"/>
        <end position="112"/>
    </location>
</feature>
<feature type="compositionally biased region" description="Basic and acidic residues" evidence="3">
    <location>
        <begin position="429"/>
        <end position="446"/>
    </location>
</feature>
<organism evidence="5 6">
    <name type="scientific">Crotalus adamanteus</name>
    <name type="common">Eastern diamondback rattlesnake</name>
    <dbReference type="NCBI Taxonomy" id="8729"/>
    <lineage>
        <taxon>Eukaryota</taxon>
        <taxon>Metazoa</taxon>
        <taxon>Chordata</taxon>
        <taxon>Craniata</taxon>
        <taxon>Vertebrata</taxon>
        <taxon>Euteleostomi</taxon>
        <taxon>Lepidosauria</taxon>
        <taxon>Squamata</taxon>
        <taxon>Bifurcata</taxon>
        <taxon>Unidentata</taxon>
        <taxon>Episquamata</taxon>
        <taxon>Toxicofera</taxon>
        <taxon>Serpentes</taxon>
        <taxon>Colubroidea</taxon>
        <taxon>Viperidae</taxon>
        <taxon>Crotalinae</taxon>
        <taxon>Crotalus</taxon>
    </lineage>
</organism>
<evidence type="ECO:0000259" key="4">
    <source>
        <dbReference type="Pfam" id="PF04825"/>
    </source>
</evidence>
<dbReference type="Proteomes" id="UP001474421">
    <property type="component" value="Unassembled WGS sequence"/>
</dbReference>
<evidence type="ECO:0000313" key="5">
    <source>
        <dbReference type="EMBL" id="KAK9398263.1"/>
    </source>
</evidence>
<gene>
    <name evidence="5" type="ORF">NXF25_021624</name>
</gene>
<comment type="caution">
    <text evidence="5">The sequence shown here is derived from an EMBL/GenBank/DDBJ whole genome shotgun (WGS) entry which is preliminary data.</text>
</comment>
<name>A0AAW1B7V0_CROAD</name>
<comment type="subcellular location">
    <subcellularLocation>
        <location evidence="1">Nucleus</location>
    </subcellularLocation>
</comment>
<keyword evidence="2" id="KW-0539">Nucleus</keyword>